<dbReference type="WBParaSite" id="MBELARI_LOCUS18595.1">
    <property type="protein sequence ID" value="MBELARI_LOCUS18595.1"/>
    <property type="gene ID" value="MBELARI_LOCUS18595"/>
</dbReference>
<organism evidence="2 3">
    <name type="scientific">Mesorhabditis belari</name>
    <dbReference type="NCBI Taxonomy" id="2138241"/>
    <lineage>
        <taxon>Eukaryota</taxon>
        <taxon>Metazoa</taxon>
        <taxon>Ecdysozoa</taxon>
        <taxon>Nematoda</taxon>
        <taxon>Chromadorea</taxon>
        <taxon>Rhabditida</taxon>
        <taxon>Rhabditina</taxon>
        <taxon>Rhabditomorpha</taxon>
        <taxon>Rhabditoidea</taxon>
        <taxon>Rhabditidae</taxon>
        <taxon>Mesorhabditinae</taxon>
        <taxon>Mesorhabditis</taxon>
    </lineage>
</organism>
<keyword evidence="1" id="KW-0812">Transmembrane</keyword>
<keyword evidence="2" id="KW-1185">Reference proteome</keyword>
<evidence type="ECO:0000256" key="1">
    <source>
        <dbReference type="SAM" id="Phobius"/>
    </source>
</evidence>
<protein>
    <submittedName>
        <fullName evidence="3">Uncharacterized protein</fullName>
    </submittedName>
</protein>
<proteinExistence type="predicted"/>
<reference evidence="3" key="1">
    <citation type="submission" date="2024-02" db="UniProtKB">
        <authorList>
            <consortium name="WormBaseParasite"/>
        </authorList>
    </citation>
    <scope>IDENTIFICATION</scope>
</reference>
<dbReference type="AlphaFoldDB" id="A0AAF3EWW8"/>
<feature type="transmembrane region" description="Helical" evidence="1">
    <location>
        <begin position="44"/>
        <end position="63"/>
    </location>
</feature>
<keyword evidence="1" id="KW-0472">Membrane</keyword>
<feature type="transmembrane region" description="Helical" evidence="1">
    <location>
        <begin position="75"/>
        <end position="95"/>
    </location>
</feature>
<feature type="transmembrane region" description="Helical" evidence="1">
    <location>
        <begin position="115"/>
        <end position="137"/>
    </location>
</feature>
<evidence type="ECO:0000313" key="3">
    <source>
        <dbReference type="WBParaSite" id="MBELARI_LOCUS18595.1"/>
    </source>
</evidence>
<keyword evidence="1" id="KW-1133">Transmembrane helix</keyword>
<sequence length="424" mass="48129">MGIWMWRPNLIVEKEPDLEDPKYRSCCGNCLIKPCFITLLTLKTLVYVCAAWPLGCFVIPAWVALCTKRPSYIQLYGCVHFLIAIIFTATIADFIADYSSYDFRYVVEKQYGLDIALILGIFVTFSCLDLSVAYKYYTYLRDRQIWIEQQGGVILVAKSKDEATGCEEIDGHHRCEGGLRSSRVVCCLHGKLCCQGRDEKRHPSRVTPISRRSRGSLSTVNVSLQRPQSQCALQIVSLTPKKPLATYTYFIRNDDEKQESQKVAQGAYVGVLDALSAEGFISRPTSFVLYHKQQHSDDEIREAIKASNENYLKTGMYKQEDFDAFLTLHIAYRTLDGRAVHFPIVVEDREGAIAQQRMYSIGCAPASHHFLTIAGLVRFYTSRTFTCDNKMDSDGISGEVFPIDLFDSFISNFDKESFKKTSHK</sequence>
<evidence type="ECO:0000313" key="2">
    <source>
        <dbReference type="Proteomes" id="UP000887575"/>
    </source>
</evidence>
<name>A0AAF3EWW8_9BILA</name>
<dbReference type="Proteomes" id="UP000887575">
    <property type="component" value="Unassembled WGS sequence"/>
</dbReference>
<accession>A0AAF3EWW8</accession>